<organism evidence="2 3">
    <name type="scientific">Pelagihabitans pacificus</name>
    <dbReference type="NCBI Taxonomy" id="2696054"/>
    <lineage>
        <taxon>Bacteria</taxon>
        <taxon>Pseudomonadati</taxon>
        <taxon>Bacteroidota</taxon>
        <taxon>Flavobacteriia</taxon>
        <taxon>Flavobacteriales</taxon>
        <taxon>Flavobacteriaceae</taxon>
        <taxon>Pelagihabitans</taxon>
    </lineage>
</organism>
<dbReference type="EMBL" id="VIKU02000001">
    <property type="protein sequence ID" value="NHF58850.1"/>
    <property type="molecule type" value="Genomic_DNA"/>
</dbReference>
<proteinExistence type="predicted"/>
<dbReference type="InterPro" id="IPR037401">
    <property type="entry name" value="SnoaL-like"/>
</dbReference>
<reference evidence="2" key="1">
    <citation type="submission" date="2019-07" db="EMBL/GenBank/DDBJ databases">
        <authorList>
            <person name="De-Chao Zhang Q."/>
        </authorList>
    </citation>
    <scope>NUCLEOTIDE SEQUENCE</scope>
    <source>
        <strain evidence="2">TP-CH-4</strain>
    </source>
</reference>
<dbReference type="RefSeq" id="WP_166204785.1">
    <property type="nucleotide sequence ID" value="NZ_VIKU02000001.1"/>
</dbReference>
<reference evidence="2" key="2">
    <citation type="submission" date="2020-03" db="EMBL/GenBank/DDBJ databases">
        <title>Flavobacteriaceae bacterium strain TP-CH-4, a member of the family Flavobacteriaceae isolated from a deep-sea seamount.</title>
        <authorList>
            <person name="Zhang D.-C."/>
        </authorList>
    </citation>
    <scope>NUCLEOTIDE SEQUENCE</scope>
    <source>
        <strain evidence="2">TP-CH-4</strain>
    </source>
</reference>
<name>A0A967ASW7_9FLAO</name>
<dbReference type="Gene3D" id="3.10.450.50">
    <property type="match status" value="1"/>
</dbReference>
<protein>
    <submittedName>
        <fullName evidence="2">SnoaL-like domain-containing protein</fullName>
    </submittedName>
</protein>
<dbReference type="InterPro" id="IPR032710">
    <property type="entry name" value="NTF2-like_dom_sf"/>
</dbReference>
<sequence length="115" mass="12934">MTPEQVVQKQLETYNNRDIDGFMSVIDSNVVFYNFSDRTKTMEGAAACKSFYTALFEASPKLHSTILSRTILGNKVIDHESITGRNGNDGVLELVLIYEVENEKITKVTVIRKEG</sequence>
<gene>
    <name evidence="2" type="ORF">FK220_005835</name>
</gene>
<evidence type="ECO:0000313" key="3">
    <source>
        <dbReference type="Proteomes" id="UP000707206"/>
    </source>
</evidence>
<dbReference type="PIRSF" id="PIRSF030561">
    <property type="entry name" value="UCP030561"/>
    <property type="match status" value="1"/>
</dbReference>
<evidence type="ECO:0000259" key="1">
    <source>
        <dbReference type="Pfam" id="PF12680"/>
    </source>
</evidence>
<dbReference type="Pfam" id="PF12680">
    <property type="entry name" value="SnoaL_2"/>
    <property type="match status" value="1"/>
</dbReference>
<comment type="caution">
    <text evidence="2">The sequence shown here is derived from an EMBL/GenBank/DDBJ whole genome shotgun (WGS) entry which is preliminary data.</text>
</comment>
<feature type="domain" description="SnoaL-like" evidence="1">
    <location>
        <begin position="7"/>
        <end position="107"/>
    </location>
</feature>
<accession>A0A967ASW7</accession>
<dbReference type="AlphaFoldDB" id="A0A967ASW7"/>
<dbReference type="Proteomes" id="UP000707206">
    <property type="component" value="Unassembled WGS sequence"/>
</dbReference>
<evidence type="ECO:0000313" key="2">
    <source>
        <dbReference type="EMBL" id="NHF58850.1"/>
    </source>
</evidence>
<dbReference type="SUPFAM" id="SSF54427">
    <property type="entry name" value="NTF2-like"/>
    <property type="match status" value="1"/>
</dbReference>
<dbReference type="InterPro" id="IPR008317">
    <property type="entry name" value="UCP030561"/>
</dbReference>
<keyword evidence="3" id="KW-1185">Reference proteome</keyword>